<dbReference type="GO" id="GO:0016787">
    <property type="term" value="F:hydrolase activity"/>
    <property type="evidence" value="ECO:0007669"/>
    <property type="project" value="UniProtKB-KW"/>
</dbReference>
<dbReference type="EC" id="3.6.4.13" evidence="2"/>
<organism evidence="9 10">
    <name type="scientific">Apiospora aurea</name>
    <dbReference type="NCBI Taxonomy" id="335848"/>
    <lineage>
        <taxon>Eukaryota</taxon>
        <taxon>Fungi</taxon>
        <taxon>Dikarya</taxon>
        <taxon>Ascomycota</taxon>
        <taxon>Pezizomycotina</taxon>
        <taxon>Sordariomycetes</taxon>
        <taxon>Xylariomycetidae</taxon>
        <taxon>Amphisphaeriales</taxon>
        <taxon>Apiosporaceae</taxon>
        <taxon>Apiospora</taxon>
    </lineage>
</organism>
<keyword evidence="5" id="KW-0347">Helicase</keyword>
<protein>
    <recommendedName>
        <fullName evidence="2">RNA helicase</fullName>
        <ecNumber evidence="2">3.6.4.13</ecNumber>
    </recommendedName>
</protein>
<evidence type="ECO:0000256" key="1">
    <source>
        <dbReference type="ARBA" id="ARBA00008792"/>
    </source>
</evidence>
<sequence>MPIFQVAIAVPELYLHVSSACSGAASAARAACLALEESLQQLRNFHLTFPDPGRSTALAVETAHQFLDFYIQTSCRLVSLKLSHKKNFSRMPGFVHTAVQIGDRVCDTAAATISEDVAAKFAMLAMVIQLVNEDPNLVPEFQQALQRNGGKMPRPMSPVPLHLPSSVLGLMETVTNPFLDQDIRPQGRVAMLAPTETDGRPFSLRRLPEGPRKRALNKDMQQRLGTLKTASTLEGMRQHLDSLPMSQYRGQVLAMIQDLPADFSIVVGATGSGKTTQVPQILLDDAVERGAGADCNIICTQPRRIAATSVAVRVAAERGQPLGENVGYQVRFDSRPPRPHGSITFCTTGVLLAQLKADADGVMNYASHILIDEVHERDLLTDFLVAMVKNAVKSRRARGLPVPKVVLMSATLDTELFANYLGSPNSPGSAMMPAPSISVPGRTFPVQTRFLDEIMSDLNESHPSELQDLLRSDPKLTEYLVEELHTYVCMADVTEETDPENESSSDQTDKTDTKYGSRGDILAAGRRDEYVPIQAVAAVIARICETTQAGAILAFLPGLREINETHRALINQDIFNLGFRNPFKYRIHLLHSMVPREEQAATSVTVPDVQHVIDAGKLREKRYDQLTGIGGLTCVWESKSNSKQREGRAGRVQNGFYYALFSRARYAEMAPVGLPEVLRVDLQETCLAIKKLHYQQNHHQPIAEVLAEFIQPPPTAAVMASVQHLKRLKALTEDEQLTPLGRLLADIPVHPTLAKMIVMGIIFRCLDPMIILGAAACDTRLFFLPREAREEARAAHREWGGHASDHISMLSAYDELRSCRSEYGEEMARDRAITSFLRWDLFLSIHKNAVSILDVLVKRGIVSAGDNSTASQAQYGPPSLNTNSASKELIRALLVAGLYPNLAAGGSVGKQFKSKDEGRIIIHPTSQNAILFIGKPRSSSFAELRPRATSLITFSQLETMDSNVDALFARDTTIVPPLTTVLFANDGVESDDESLVQTGGWLPFTVKNVLATEEEGEEDAGGRVLDDSRDSVRHSLHVLLRFKSLLDTMLNRAYSDLSKLQMLHYEEFGEEEEEEEEGQEPLSSPTPLGVPRLTKPPISPLDLVDDSLLTIMTNAVLVVLDDIEDQPAPPEEEEDTTATSTAVTTNTTTNATTQIVTERRARRAMRPQIEVKAPQEDPDQPVPPVEEHNSAATTRKTNGIT</sequence>
<feature type="compositionally biased region" description="Low complexity" evidence="7">
    <location>
        <begin position="1137"/>
        <end position="1156"/>
    </location>
</feature>
<feature type="domain" description="Helicase ATP-binding" evidence="8">
    <location>
        <begin position="255"/>
        <end position="430"/>
    </location>
</feature>
<dbReference type="InterPro" id="IPR048333">
    <property type="entry name" value="HA2_WH"/>
</dbReference>
<feature type="region of interest" description="Disordered" evidence="7">
    <location>
        <begin position="1067"/>
        <end position="1094"/>
    </location>
</feature>
<dbReference type="Pfam" id="PF04408">
    <property type="entry name" value="WHD_HA2"/>
    <property type="match status" value="1"/>
</dbReference>
<dbReference type="InterPro" id="IPR002464">
    <property type="entry name" value="DNA/RNA_helicase_DEAH_CS"/>
</dbReference>
<dbReference type="Proteomes" id="UP001391051">
    <property type="component" value="Unassembled WGS sequence"/>
</dbReference>
<accession>A0ABR1QT31</accession>
<dbReference type="GeneID" id="92069394"/>
<dbReference type="InterPro" id="IPR014001">
    <property type="entry name" value="Helicase_ATP-bd"/>
</dbReference>
<feature type="compositionally biased region" description="Basic and acidic residues" evidence="7">
    <location>
        <begin position="507"/>
        <end position="516"/>
    </location>
</feature>
<gene>
    <name evidence="9" type="ORF">PG986_000110</name>
</gene>
<dbReference type="EMBL" id="JAQQWE010000001">
    <property type="protein sequence ID" value="KAK7965833.1"/>
    <property type="molecule type" value="Genomic_DNA"/>
</dbReference>
<comment type="similarity">
    <text evidence="1">Belongs to the DEAD box helicase family. DEAH subfamily.</text>
</comment>
<keyword evidence="10" id="KW-1185">Reference proteome</keyword>
<dbReference type="PROSITE" id="PS00690">
    <property type="entry name" value="DEAH_ATP_HELICASE"/>
    <property type="match status" value="1"/>
</dbReference>
<feature type="compositionally biased region" description="Acidic residues" evidence="7">
    <location>
        <begin position="1068"/>
        <end position="1079"/>
    </location>
</feature>
<feature type="compositionally biased region" description="Polar residues" evidence="7">
    <location>
        <begin position="1190"/>
        <end position="1201"/>
    </location>
</feature>
<evidence type="ECO:0000313" key="9">
    <source>
        <dbReference type="EMBL" id="KAK7965833.1"/>
    </source>
</evidence>
<evidence type="ECO:0000256" key="2">
    <source>
        <dbReference type="ARBA" id="ARBA00012552"/>
    </source>
</evidence>
<keyword evidence="6" id="KW-0067">ATP-binding</keyword>
<dbReference type="SMART" id="SM00487">
    <property type="entry name" value="DEXDc"/>
    <property type="match status" value="1"/>
</dbReference>
<keyword evidence="4 9" id="KW-0378">Hydrolase</keyword>
<evidence type="ECO:0000256" key="7">
    <source>
        <dbReference type="SAM" id="MobiDB-lite"/>
    </source>
</evidence>
<evidence type="ECO:0000256" key="3">
    <source>
        <dbReference type="ARBA" id="ARBA00022741"/>
    </source>
</evidence>
<dbReference type="InterPro" id="IPR027417">
    <property type="entry name" value="P-loop_NTPase"/>
</dbReference>
<dbReference type="RefSeq" id="XP_066705225.1">
    <property type="nucleotide sequence ID" value="XM_066836332.1"/>
</dbReference>
<reference evidence="9 10" key="1">
    <citation type="submission" date="2023-01" db="EMBL/GenBank/DDBJ databases">
        <title>Analysis of 21 Apiospora genomes using comparative genomics revels a genus with tremendous synthesis potential of carbohydrate active enzymes and secondary metabolites.</title>
        <authorList>
            <person name="Sorensen T."/>
        </authorList>
    </citation>
    <scope>NUCLEOTIDE SEQUENCE [LARGE SCALE GENOMIC DNA]</scope>
    <source>
        <strain evidence="9 10">CBS 24483</strain>
    </source>
</reference>
<dbReference type="Gene3D" id="1.20.120.1080">
    <property type="match status" value="1"/>
</dbReference>
<evidence type="ECO:0000256" key="6">
    <source>
        <dbReference type="ARBA" id="ARBA00022840"/>
    </source>
</evidence>
<dbReference type="PANTHER" id="PTHR18934">
    <property type="entry name" value="ATP-DEPENDENT RNA HELICASE"/>
    <property type="match status" value="1"/>
</dbReference>
<dbReference type="Gene3D" id="3.40.50.300">
    <property type="entry name" value="P-loop containing nucleotide triphosphate hydrolases"/>
    <property type="match status" value="3"/>
</dbReference>
<comment type="caution">
    <text evidence="9">The sequence shown here is derived from an EMBL/GenBank/DDBJ whole genome shotgun (WGS) entry which is preliminary data.</text>
</comment>
<feature type="region of interest" description="Disordered" evidence="7">
    <location>
        <begin position="1126"/>
        <end position="1201"/>
    </location>
</feature>
<dbReference type="SMART" id="SM00847">
    <property type="entry name" value="HA2"/>
    <property type="match status" value="1"/>
</dbReference>
<dbReference type="PANTHER" id="PTHR18934:SF119">
    <property type="entry name" value="ATP-DEPENDENT RNA HELICASE A"/>
    <property type="match status" value="1"/>
</dbReference>
<evidence type="ECO:0000259" key="8">
    <source>
        <dbReference type="PROSITE" id="PS51192"/>
    </source>
</evidence>
<dbReference type="SUPFAM" id="SSF52540">
    <property type="entry name" value="P-loop containing nucleoside triphosphate hydrolases"/>
    <property type="match status" value="1"/>
</dbReference>
<feature type="region of interest" description="Disordered" evidence="7">
    <location>
        <begin position="495"/>
        <end position="516"/>
    </location>
</feature>
<evidence type="ECO:0000256" key="5">
    <source>
        <dbReference type="ARBA" id="ARBA00022806"/>
    </source>
</evidence>
<dbReference type="PROSITE" id="PS51192">
    <property type="entry name" value="HELICASE_ATP_BIND_1"/>
    <property type="match status" value="1"/>
</dbReference>
<feature type="compositionally biased region" description="Acidic residues" evidence="7">
    <location>
        <begin position="1126"/>
        <end position="1136"/>
    </location>
</feature>
<dbReference type="CDD" id="cd18791">
    <property type="entry name" value="SF2_C_RHA"/>
    <property type="match status" value="1"/>
</dbReference>
<dbReference type="Pfam" id="PF21010">
    <property type="entry name" value="HA2_C"/>
    <property type="match status" value="1"/>
</dbReference>
<proteinExistence type="inferred from homology"/>
<name>A0ABR1QT31_9PEZI</name>
<evidence type="ECO:0000256" key="4">
    <source>
        <dbReference type="ARBA" id="ARBA00022801"/>
    </source>
</evidence>
<dbReference type="InterPro" id="IPR007502">
    <property type="entry name" value="Helicase-assoc_dom"/>
</dbReference>
<keyword evidence="3" id="KW-0547">Nucleotide-binding</keyword>
<dbReference type="CDD" id="cd17917">
    <property type="entry name" value="DEXHc_RHA-like"/>
    <property type="match status" value="1"/>
</dbReference>
<evidence type="ECO:0000313" key="10">
    <source>
        <dbReference type="Proteomes" id="UP001391051"/>
    </source>
</evidence>